<keyword evidence="2" id="KW-1133">Transmembrane helix</keyword>
<keyword evidence="3" id="KW-0723">Serine/threonine-protein kinase</keyword>
<keyword evidence="2" id="KW-0812">Transmembrane</keyword>
<feature type="transmembrane region" description="Helical" evidence="2">
    <location>
        <begin position="272"/>
        <end position="295"/>
    </location>
</feature>
<dbReference type="Proteomes" id="UP000661607">
    <property type="component" value="Unassembled WGS sequence"/>
</dbReference>
<reference evidence="3 4" key="1">
    <citation type="submission" date="2020-10" db="EMBL/GenBank/DDBJ databases">
        <title>Sequencing the genomes of 1000 actinobacteria strains.</title>
        <authorList>
            <person name="Klenk H.-P."/>
        </authorList>
    </citation>
    <scope>NUCLEOTIDE SEQUENCE [LARGE SCALE GENOMIC DNA]</scope>
    <source>
        <strain evidence="3 4">DSM 43748</strain>
    </source>
</reference>
<feature type="region of interest" description="Disordered" evidence="1">
    <location>
        <begin position="197"/>
        <end position="270"/>
    </location>
</feature>
<accession>A0ABR9KG35</accession>
<keyword evidence="2" id="KW-0472">Membrane</keyword>
<keyword evidence="4" id="KW-1185">Reference proteome</keyword>
<evidence type="ECO:0000256" key="1">
    <source>
        <dbReference type="SAM" id="MobiDB-lite"/>
    </source>
</evidence>
<keyword evidence="3" id="KW-0808">Transferase</keyword>
<gene>
    <name evidence="3" type="ORF">H4W81_003520</name>
</gene>
<dbReference type="RefSeq" id="WP_192775774.1">
    <property type="nucleotide sequence ID" value="NZ_BAAASY010000007.1"/>
</dbReference>
<proteinExistence type="predicted"/>
<keyword evidence="3" id="KW-0418">Kinase</keyword>
<dbReference type="InterPro" id="IPR011009">
    <property type="entry name" value="Kinase-like_dom_sf"/>
</dbReference>
<feature type="compositionally biased region" description="Low complexity" evidence="1">
    <location>
        <begin position="240"/>
        <end position="259"/>
    </location>
</feature>
<name>A0ABR9KG35_9ACTN</name>
<evidence type="ECO:0000313" key="4">
    <source>
        <dbReference type="Proteomes" id="UP000661607"/>
    </source>
</evidence>
<evidence type="ECO:0000256" key="2">
    <source>
        <dbReference type="SAM" id="Phobius"/>
    </source>
</evidence>
<dbReference type="SUPFAM" id="SSF56112">
    <property type="entry name" value="Protein kinase-like (PK-like)"/>
    <property type="match status" value="1"/>
</dbReference>
<dbReference type="EMBL" id="JADBEF010000001">
    <property type="protein sequence ID" value="MBE1560741.1"/>
    <property type="molecule type" value="Genomic_DNA"/>
</dbReference>
<dbReference type="Gene3D" id="1.10.510.10">
    <property type="entry name" value="Transferase(Phosphotransferase) domain 1"/>
    <property type="match status" value="1"/>
</dbReference>
<feature type="compositionally biased region" description="Basic and acidic residues" evidence="1">
    <location>
        <begin position="203"/>
        <end position="230"/>
    </location>
</feature>
<protein>
    <submittedName>
        <fullName evidence="3">Serine/threonine protein kinase</fullName>
    </submittedName>
</protein>
<comment type="caution">
    <text evidence="3">The sequence shown here is derived from an EMBL/GenBank/DDBJ whole genome shotgun (WGS) entry which is preliminary data.</text>
</comment>
<sequence>MQKLAYAGERARELLDHEWRIGKWLGDQGRDFLSTMLGHNPDSVPPYTVMTLRGSPLSELGAPVDRATLRMLITGLLNGLEALRTGGVVHRGINLDTLRWDGGALQISDFTRAEFDGAGDTVSHGEDVYAAGLVIYHLYTGELPEDDPLRMRDRLRAQDEPLRQLLGGERTVFAQRPQDRPDARELLERWAPAGHRAPARARAYRDREREGRRNFHDLRDRQRAYQERHRGWSPPPPRRPWIIPRPQSPRTTSGTTPRSAARRGTEPLPRPASLRVATGLVLVLLVLVLALVWSFL</sequence>
<organism evidence="3 4">
    <name type="scientific">Nonomuraea africana</name>
    <dbReference type="NCBI Taxonomy" id="46171"/>
    <lineage>
        <taxon>Bacteria</taxon>
        <taxon>Bacillati</taxon>
        <taxon>Actinomycetota</taxon>
        <taxon>Actinomycetes</taxon>
        <taxon>Streptosporangiales</taxon>
        <taxon>Streptosporangiaceae</taxon>
        <taxon>Nonomuraea</taxon>
    </lineage>
</organism>
<evidence type="ECO:0000313" key="3">
    <source>
        <dbReference type="EMBL" id="MBE1560741.1"/>
    </source>
</evidence>
<dbReference type="GO" id="GO:0004674">
    <property type="term" value="F:protein serine/threonine kinase activity"/>
    <property type="evidence" value="ECO:0007669"/>
    <property type="project" value="UniProtKB-KW"/>
</dbReference>